<dbReference type="InterPro" id="IPR014710">
    <property type="entry name" value="RmlC-like_jellyroll"/>
</dbReference>
<dbReference type="Gene3D" id="2.60.120.10">
    <property type="entry name" value="Jelly Rolls"/>
    <property type="match status" value="1"/>
</dbReference>
<name>A0A212J228_9BACT</name>
<reference evidence="2" key="1">
    <citation type="submission" date="2016-04" db="EMBL/GenBank/DDBJ databases">
        <authorList>
            <person name="Evans L.H."/>
            <person name="Alamgir A."/>
            <person name="Owens N."/>
            <person name="Weber N.D."/>
            <person name="Virtaneva K."/>
            <person name="Barbian K."/>
            <person name="Babar A."/>
            <person name="Rosenke K."/>
        </authorList>
    </citation>
    <scope>NUCLEOTIDE SEQUENCE</scope>
    <source>
        <strain evidence="2">86-2</strain>
    </source>
</reference>
<dbReference type="InterPro" id="IPR018490">
    <property type="entry name" value="cNMP-bd_dom_sf"/>
</dbReference>
<dbReference type="SMART" id="SM00100">
    <property type="entry name" value="cNMP"/>
    <property type="match status" value="1"/>
</dbReference>
<dbReference type="SUPFAM" id="SSF51206">
    <property type="entry name" value="cAMP-binding domain-like"/>
    <property type="match status" value="1"/>
</dbReference>
<gene>
    <name evidence="2" type="ORF">KL86DYS2_10558</name>
</gene>
<dbReference type="CDD" id="cd00038">
    <property type="entry name" value="CAP_ED"/>
    <property type="match status" value="1"/>
</dbReference>
<sequence>MQIKEILESQYNLSEKDSDLLISHMEQVTYSKKEIIQKADTMDYYIYFVESGLIRSFISRDGREITLWIVPEGETPISSSGLTKPGISKITIDAVTDCILWRVSRSQLGSLCGESLAFANFTREMAENVIFETEIFWSDYYGLDKKEQYKRLIKQYPELLQRVSLGEIASYLDITPQSLSRIRREID</sequence>
<dbReference type="EMBL" id="FLUL01000001">
    <property type="protein sequence ID" value="SBV93533.1"/>
    <property type="molecule type" value="Genomic_DNA"/>
</dbReference>
<feature type="domain" description="Cyclic nucleotide-binding" evidence="1">
    <location>
        <begin position="12"/>
        <end position="111"/>
    </location>
</feature>
<dbReference type="Pfam" id="PF00027">
    <property type="entry name" value="cNMP_binding"/>
    <property type="match status" value="1"/>
</dbReference>
<protein>
    <recommendedName>
        <fullName evidence="1">Cyclic nucleotide-binding domain-containing protein</fullName>
    </recommendedName>
</protein>
<proteinExistence type="predicted"/>
<dbReference type="InterPro" id="IPR000595">
    <property type="entry name" value="cNMP-bd_dom"/>
</dbReference>
<dbReference type="AlphaFoldDB" id="A0A212J228"/>
<evidence type="ECO:0000259" key="1">
    <source>
        <dbReference type="PROSITE" id="PS50042"/>
    </source>
</evidence>
<dbReference type="PROSITE" id="PS50042">
    <property type="entry name" value="CNMP_BINDING_3"/>
    <property type="match status" value="1"/>
</dbReference>
<evidence type="ECO:0000313" key="2">
    <source>
        <dbReference type="EMBL" id="SBV93533.1"/>
    </source>
</evidence>
<organism evidence="2">
    <name type="scientific">uncultured Dysgonomonas sp</name>
    <dbReference type="NCBI Taxonomy" id="206096"/>
    <lineage>
        <taxon>Bacteria</taxon>
        <taxon>Pseudomonadati</taxon>
        <taxon>Bacteroidota</taxon>
        <taxon>Bacteroidia</taxon>
        <taxon>Bacteroidales</taxon>
        <taxon>Dysgonomonadaceae</taxon>
        <taxon>Dysgonomonas</taxon>
        <taxon>environmental samples</taxon>
    </lineage>
</organism>
<dbReference type="RefSeq" id="WP_296946922.1">
    <property type="nucleotide sequence ID" value="NZ_LT599021.1"/>
</dbReference>
<accession>A0A212J228</accession>